<dbReference type="GO" id="GO:0009507">
    <property type="term" value="C:chloroplast"/>
    <property type="evidence" value="ECO:0007669"/>
    <property type="project" value="UniProtKB-SubCell"/>
</dbReference>
<dbReference type="GO" id="GO:0042555">
    <property type="term" value="C:MCM complex"/>
    <property type="evidence" value="ECO:0007669"/>
    <property type="project" value="TreeGrafter"/>
</dbReference>
<evidence type="ECO:0000313" key="15">
    <source>
        <dbReference type="Proteomes" id="UP000243348"/>
    </source>
</evidence>
<dbReference type="Gene3D" id="3.40.50.300">
    <property type="entry name" value="P-loop containing nucleotide triphosphate hydrolases"/>
    <property type="match status" value="1"/>
</dbReference>
<evidence type="ECO:0000313" key="14">
    <source>
        <dbReference type="EMBL" id="AFP65341.1"/>
    </source>
</evidence>
<dbReference type="SUPFAM" id="SSF50249">
    <property type="entry name" value="Nucleic acid-binding proteins"/>
    <property type="match status" value="1"/>
</dbReference>
<accession>J7G5I5</accession>
<evidence type="ECO:0000256" key="3">
    <source>
        <dbReference type="ARBA" id="ARBA00008010"/>
    </source>
</evidence>
<dbReference type="GO" id="GO:0016787">
    <property type="term" value="F:hydrolase activity"/>
    <property type="evidence" value="ECO:0007669"/>
    <property type="project" value="UniProtKB-KW"/>
</dbReference>
<dbReference type="InterPro" id="IPR033762">
    <property type="entry name" value="MCM_OB"/>
</dbReference>
<dbReference type="PANTHER" id="PTHR11630:SF43">
    <property type="entry name" value="DNA REPLICATION LICENSING FACTOR MCM6"/>
    <property type="match status" value="1"/>
</dbReference>
<evidence type="ECO:0000256" key="11">
    <source>
        <dbReference type="ARBA" id="ARBA00023242"/>
    </source>
</evidence>
<dbReference type="PANTHER" id="PTHR11630">
    <property type="entry name" value="DNA REPLICATION LICENSING FACTOR MCM FAMILY MEMBER"/>
    <property type="match status" value="1"/>
</dbReference>
<sequence>MLKNNFFFRDELGEEVARVFFYFLKNLNQNKIFDSTKYDDITLQNQIKEMRKTLSSTLYINFEHVIQFSDELADVIEEQYHRIENYLSESVYEFIYENKFFEIVFDNNFPKKFWIGFYNLPKIKTIDKFNSDCFNKLDCVSGIVTKISEPYPEILFGTFECQNKNCKLKINFFEQQMIYSEPKICPRCYNLTTWSLVFDESIFIFLQKIKIQELDPTNFHFSIPKTLNILLREDNVGIVKLGDKALFTGSLMTLSNKVGQFDTKKKNKIFNFSTGSDSDNIFSFLGDFRFEIFFLASYVFLPDFRFYRGFFRSTDFQRKFYPQNFSRNEKEKILKLRIKKRVLNKLISALNSDFENFENIKIGIILLLIGGVKKKTLEKIHLRGNIHICLIGNSFYFKNKFLKHLTKLFPKSCFINGNISTGEGITGSISKNIKNDKLSIEAGSLILSDKGICCITDFEKMNTLDQATIFDVMEQQTFSLLKAGVNTSLNIRSSVLATIHISEEKNDSFQKRERLILSIFSRFDLFFSINDNPDNAKDLELSRNILYFNQGIEEKSYQKNQTAHFQLYVSFARCLNPILKHKSGMLLIRIYKYLRKCKVLFELKNKFLSIRHLEGLIRLSESFSKVYLGIFVKVFHVKAAARLFFNCIYSFDFTSKKHFFGGLFKKSFMEMKNKKKLNHGNRSILIRKKRNNISFQECNLISKNILFEIRNLEEKGSKGVTLKFIIKRMLKTQYFKHSFRNTVLKIQKIIMVIRFMVFSNRSLLIIKAFSKVKKKILRLIFLTKKNYESV</sequence>
<dbReference type="GO" id="GO:1902969">
    <property type="term" value="P:mitotic DNA replication"/>
    <property type="evidence" value="ECO:0007669"/>
    <property type="project" value="TreeGrafter"/>
</dbReference>
<dbReference type="FunFam" id="2.20.28.10:FF:000003">
    <property type="entry name" value="DNA helicase"/>
    <property type="match status" value="1"/>
</dbReference>
<gene>
    <name evidence="14" type="primary">mcm6</name>
    <name evidence="14" type="ORF">CMESO_154</name>
</gene>
<keyword evidence="10 12" id="KW-0238">DNA-binding</keyword>
<comment type="subcellular location">
    <subcellularLocation>
        <location evidence="1">Nucleus</location>
    </subcellularLocation>
    <subcellularLocation>
        <location evidence="2">Plastid</location>
        <location evidence="2">Chloroplast</location>
    </subcellularLocation>
</comment>
<evidence type="ECO:0000256" key="1">
    <source>
        <dbReference type="ARBA" id="ARBA00004123"/>
    </source>
</evidence>
<dbReference type="PRINTS" id="PR01657">
    <property type="entry name" value="MCMFAMILY"/>
</dbReference>
<dbReference type="SUPFAM" id="SSF52540">
    <property type="entry name" value="P-loop containing nucleoside triphosphate hydrolases"/>
    <property type="match status" value="1"/>
</dbReference>
<evidence type="ECO:0000256" key="6">
    <source>
        <dbReference type="ARBA" id="ARBA00022741"/>
    </source>
</evidence>
<keyword evidence="9 12" id="KW-0067">ATP-binding</keyword>
<dbReference type="Pfam" id="PF00493">
    <property type="entry name" value="MCM"/>
    <property type="match status" value="1"/>
</dbReference>
<dbReference type="PROSITE" id="PS50051">
    <property type="entry name" value="MCM_2"/>
    <property type="match status" value="1"/>
</dbReference>
<evidence type="ECO:0000256" key="4">
    <source>
        <dbReference type="ARBA" id="ARBA00012551"/>
    </source>
</evidence>
<dbReference type="EMBL" id="CP003680">
    <property type="protein sequence ID" value="AFP65341.1"/>
    <property type="molecule type" value="Genomic_DNA"/>
</dbReference>
<feature type="domain" description="MCM C-terminal AAA(+) ATPase" evidence="13">
    <location>
        <begin position="342"/>
        <end position="545"/>
    </location>
</feature>
<dbReference type="Pfam" id="PF14551">
    <property type="entry name" value="MCM_N"/>
    <property type="match status" value="1"/>
</dbReference>
<evidence type="ECO:0000256" key="10">
    <source>
        <dbReference type="ARBA" id="ARBA00023125"/>
    </source>
</evidence>
<dbReference type="InterPro" id="IPR041562">
    <property type="entry name" value="MCM_lid"/>
</dbReference>
<dbReference type="GO" id="GO:1990518">
    <property type="term" value="F:single-stranded 3'-5' DNA helicase activity"/>
    <property type="evidence" value="ECO:0007669"/>
    <property type="project" value="TreeGrafter"/>
</dbReference>
<dbReference type="InterPro" id="IPR031327">
    <property type="entry name" value="MCM"/>
</dbReference>
<dbReference type="Proteomes" id="UP000243348">
    <property type="component" value="Nucleomorph 1"/>
</dbReference>
<dbReference type="InterPro" id="IPR027925">
    <property type="entry name" value="MCM_N"/>
</dbReference>
<evidence type="ECO:0000259" key="13">
    <source>
        <dbReference type="PROSITE" id="PS50051"/>
    </source>
</evidence>
<comment type="similarity">
    <text evidence="3 12">Belongs to the MCM family.</text>
</comment>
<dbReference type="Gene3D" id="3.30.1640.10">
    <property type="entry name" value="mini-chromosome maintenance (MCM) complex, chain A, domain 1"/>
    <property type="match status" value="1"/>
</dbReference>
<dbReference type="GO" id="GO:0005634">
    <property type="term" value="C:nucleus"/>
    <property type="evidence" value="ECO:0007669"/>
    <property type="project" value="UniProtKB-SubCell"/>
</dbReference>
<evidence type="ECO:0000256" key="5">
    <source>
        <dbReference type="ARBA" id="ARBA00022705"/>
    </source>
</evidence>
<protein>
    <recommendedName>
        <fullName evidence="4">DNA helicase</fullName>
        <ecNumber evidence="4">3.6.4.12</ecNumber>
    </recommendedName>
</protein>
<dbReference type="GO" id="GO:0000727">
    <property type="term" value="P:double-strand break repair via break-induced replication"/>
    <property type="evidence" value="ECO:0007669"/>
    <property type="project" value="TreeGrafter"/>
</dbReference>
<evidence type="ECO:0000256" key="12">
    <source>
        <dbReference type="RuleBase" id="RU004070"/>
    </source>
</evidence>
<dbReference type="EC" id="3.6.4.12" evidence="4"/>
<keyword evidence="5" id="KW-0235">DNA replication</keyword>
<organism evidence="14 15">
    <name type="scientific">Chroomonas mesostigmatica CCMP1168</name>
    <dbReference type="NCBI Taxonomy" id="1195612"/>
    <lineage>
        <taxon>Eukaryota</taxon>
        <taxon>Cryptophyceae</taxon>
        <taxon>Pyrenomonadales</taxon>
        <taxon>Chroomonadaceae</taxon>
        <taxon>Chroomonas</taxon>
    </lineage>
</organism>
<dbReference type="Pfam" id="PF17855">
    <property type="entry name" value="MCM_lid"/>
    <property type="match status" value="1"/>
</dbReference>
<dbReference type="InterPro" id="IPR012340">
    <property type="entry name" value="NA-bd_OB-fold"/>
</dbReference>
<dbReference type="Pfam" id="PF17207">
    <property type="entry name" value="MCM_OB"/>
    <property type="match status" value="1"/>
</dbReference>
<evidence type="ECO:0000256" key="9">
    <source>
        <dbReference type="ARBA" id="ARBA00022840"/>
    </source>
</evidence>
<keyword evidence="14" id="KW-0542">Nucleomorph</keyword>
<dbReference type="SMART" id="SM00350">
    <property type="entry name" value="MCM"/>
    <property type="match status" value="1"/>
</dbReference>
<dbReference type="AlphaFoldDB" id="J7G5I5"/>
<dbReference type="GO" id="GO:0005524">
    <property type="term" value="F:ATP binding"/>
    <property type="evidence" value="ECO:0007669"/>
    <property type="project" value="UniProtKB-KW"/>
</dbReference>
<geneLocation type="nucleomorph" evidence="14"/>
<dbReference type="Gene3D" id="2.40.50.140">
    <property type="entry name" value="Nucleic acid-binding proteins"/>
    <property type="match status" value="1"/>
</dbReference>
<keyword evidence="6 12" id="KW-0547">Nucleotide-binding</keyword>
<reference evidence="14 15" key="1">
    <citation type="journal article" date="2012" name="Genome Biol. Evol.">
        <title>Nucleomorph genome sequence of the cryptophyte alga Chroomonas mesostigmatica CCMP1168 reveals lineage-specific gene loss and genome complexity.</title>
        <authorList>
            <person name="Moore C.E."/>
            <person name="Curtis B."/>
            <person name="Mills T."/>
            <person name="Tanifuji G."/>
            <person name="Archibald J.M."/>
        </authorList>
    </citation>
    <scope>NUCLEOTIDE SEQUENCE [LARGE SCALE GENOMIC DNA]</scope>
    <source>
        <strain evidence="14 15">CCMP1168</strain>
    </source>
</reference>
<evidence type="ECO:0000256" key="8">
    <source>
        <dbReference type="ARBA" id="ARBA00022806"/>
    </source>
</evidence>
<evidence type="ECO:0000256" key="2">
    <source>
        <dbReference type="ARBA" id="ARBA00004229"/>
    </source>
</evidence>
<evidence type="ECO:0000256" key="7">
    <source>
        <dbReference type="ARBA" id="ARBA00022801"/>
    </source>
</evidence>
<keyword evidence="8" id="KW-0347">Helicase</keyword>
<proteinExistence type="inferred from homology"/>
<dbReference type="InterPro" id="IPR027417">
    <property type="entry name" value="P-loop_NTPase"/>
</dbReference>
<keyword evidence="7" id="KW-0378">Hydrolase</keyword>
<keyword evidence="11" id="KW-0539">Nucleus</keyword>
<dbReference type="InterPro" id="IPR001208">
    <property type="entry name" value="MCM_dom"/>
</dbReference>
<dbReference type="GO" id="GO:0003697">
    <property type="term" value="F:single-stranded DNA binding"/>
    <property type="evidence" value="ECO:0007669"/>
    <property type="project" value="TreeGrafter"/>
</dbReference>
<name>J7G5I5_9CRYP</name>
<dbReference type="Gene3D" id="2.20.28.10">
    <property type="match status" value="1"/>
</dbReference>